<dbReference type="RefSeq" id="WP_091342177.1">
    <property type="nucleotide sequence ID" value="NZ_FNRM01000004.1"/>
</dbReference>
<protein>
    <submittedName>
        <fullName evidence="1">Uncharacterized protein, PEP-CTERM system associated</fullName>
    </submittedName>
</protein>
<evidence type="ECO:0000313" key="1">
    <source>
        <dbReference type="EMBL" id="SEA57608.1"/>
    </source>
</evidence>
<dbReference type="InterPro" id="IPR017467">
    <property type="entry name" value="CHP03016_PEP-CTERM"/>
</dbReference>
<sequence>MATTIHLPNKSPKQTGSLNKLVVAVSLALTAVLPVQANSSFTPKVGITGHGYQLDLGTEPDTQRGSALEVEPAVSWRYQGPNMLTRVDLSHQRVWYSDDERDDMSFNEYLMQNVLSGFDRRLRWTVDASQRYTIRAGGGGAIFRDRITNPGELSKTRRYGTAIALETAQHREAQFAVDLSARKVNSKRPEQDDDLGDINSEQYNLSLRTFRHHQYGGIYWRGNTNVTRTEREQRNRLTRDSADLMFGIPLFPSLAWTVQGRYEQNNVRNSAFTNEYATAGTGLEWQFGRVSRINVNYNTVLTGRDDGNFVSADFLLAPSRRTSLSGYWDRRYFGRTAQVSGQYNLRFLTMRLSYTDRVSTRNFLETELIDLGVFVCPDDATGIGDCFNFPGAGYELGVNEQLQQFFDVDTLIRDDVILNRQGALAIGYNKNRLTVGLNLSSSEQRYQELDRVDRRHNASFQTSWRLTPHSSLRANVRAYQYDFGNNNRQDKSWQYELGWSRDLSSASDINLTARHSRRDSNNDDFDYRENRLILNYNYRF</sequence>
<dbReference type="EMBL" id="FNRM01000004">
    <property type="protein sequence ID" value="SEA57608.1"/>
    <property type="molecule type" value="Genomic_DNA"/>
</dbReference>
<organism evidence="1 2">
    <name type="scientific">Alkalimonas amylolytica</name>
    <dbReference type="NCBI Taxonomy" id="152573"/>
    <lineage>
        <taxon>Bacteria</taxon>
        <taxon>Pseudomonadati</taxon>
        <taxon>Pseudomonadota</taxon>
        <taxon>Gammaproteobacteria</taxon>
        <taxon>Alkalimonas</taxon>
    </lineage>
</organism>
<dbReference type="Proteomes" id="UP000198773">
    <property type="component" value="Unassembled WGS sequence"/>
</dbReference>
<evidence type="ECO:0000313" key="2">
    <source>
        <dbReference type="Proteomes" id="UP000198773"/>
    </source>
</evidence>
<name>A0A1H4CB88_ALKAM</name>
<dbReference type="NCBIfam" id="TIGR03016">
    <property type="entry name" value="pepcterm_hypo_1"/>
    <property type="match status" value="1"/>
</dbReference>
<accession>A0A1H4CB88</accession>
<dbReference type="AlphaFoldDB" id="A0A1H4CB88"/>
<dbReference type="InterPro" id="IPR023614">
    <property type="entry name" value="Porin_dom_sf"/>
</dbReference>
<proteinExistence type="predicted"/>
<reference evidence="1 2" key="1">
    <citation type="submission" date="2016-10" db="EMBL/GenBank/DDBJ databases">
        <authorList>
            <person name="de Groot N.N."/>
        </authorList>
    </citation>
    <scope>NUCLEOTIDE SEQUENCE [LARGE SCALE GENOMIC DNA]</scope>
    <source>
        <strain evidence="1 2">CGMCC 1.3430</strain>
    </source>
</reference>
<dbReference type="OrthoDB" id="5750656at2"/>
<gene>
    <name evidence="1" type="ORF">SAMN04488051_10472</name>
</gene>
<dbReference type="STRING" id="152573.SAMN04488051_10472"/>
<dbReference type="Gene3D" id="2.40.160.10">
    <property type="entry name" value="Porin"/>
    <property type="match status" value="1"/>
</dbReference>
<keyword evidence="2" id="KW-1185">Reference proteome</keyword>